<name>A0A4Y7Q856_9AGAM</name>
<protein>
    <submittedName>
        <fullName evidence="1">Uncharacterized protein</fullName>
    </submittedName>
</protein>
<proteinExistence type="predicted"/>
<evidence type="ECO:0000313" key="2">
    <source>
        <dbReference type="Proteomes" id="UP000294933"/>
    </source>
</evidence>
<accession>A0A4Y7Q856</accession>
<dbReference type="EMBL" id="ML170170">
    <property type="protein sequence ID" value="TDL23506.1"/>
    <property type="molecule type" value="Genomic_DNA"/>
</dbReference>
<evidence type="ECO:0000313" key="1">
    <source>
        <dbReference type="EMBL" id="TDL23506.1"/>
    </source>
</evidence>
<reference evidence="1 2" key="1">
    <citation type="submission" date="2018-06" db="EMBL/GenBank/DDBJ databases">
        <title>A transcriptomic atlas of mushroom development highlights an independent origin of complex multicellularity.</title>
        <authorList>
            <consortium name="DOE Joint Genome Institute"/>
            <person name="Krizsan K."/>
            <person name="Almasi E."/>
            <person name="Merenyi Z."/>
            <person name="Sahu N."/>
            <person name="Viragh M."/>
            <person name="Koszo T."/>
            <person name="Mondo S."/>
            <person name="Kiss B."/>
            <person name="Balint B."/>
            <person name="Kues U."/>
            <person name="Barry K."/>
            <person name="Hegedus J.C."/>
            <person name="Henrissat B."/>
            <person name="Johnson J."/>
            <person name="Lipzen A."/>
            <person name="Ohm R."/>
            <person name="Nagy I."/>
            <person name="Pangilinan J."/>
            <person name="Yan J."/>
            <person name="Xiong Y."/>
            <person name="Grigoriev I.V."/>
            <person name="Hibbett D.S."/>
            <person name="Nagy L.G."/>
        </authorList>
    </citation>
    <scope>NUCLEOTIDE SEQUENCE [LARGE SCALE GENOMIC DNA]</scope>
    <source>
        <strain evidence="1 2">SZMC22713</strain>
    </source>
</reference>
<sequence length="131" mass="14791">MIRWPVARTCIRNFFVTNGQRCPRVLRSWRSSLAETRRSLLKHPPSSMGTGNLKRQAKGGTRVFGVWESQRKPKALIAAQRHTWSFTHPPRHLHHNFATLSRELTGSLSTAAQSSPAYFSTGTMCSFVTPL</sequence>
<dbReference type="VEuPathDB" id="FungiDB:BD410DRAFT_163505"/>
<dbReference type="AlphaFoldDB" id="A0A4Y7Q856"/>
<gene>
    <name evidence="1" type="ORF">BD410DRAFT_163505</name>
</gene>
<keyword evidence="2" id="KW-1185">Reference proteome</keyword>
<dbReference type="Proteomes" id="UP000294933">
    <property type="component" value="Unassembled WGS sequence"/>
</dbReference>
<organism evidence="1 2">
    <name type="scientific">Rickenella mellea</name>
    <dbReference type="NCBI Taxonomy" id="50990"/>
    <lineage>
        <taxon>Eukaryota</taxon>
        <taxon>Fungi</taxon>
        <taxon>Dikarya</taxon>
        <taxon>Basidiomycota</taxon>
        <taxon>Agaricomycotina</taxon>
        <taxon>Agaricomycetes</taxon>
        <taxon>Hymenochaetales</taxon>
        <taxon>Rickenellaceae</taxon>
        <taxon>Rickenella</taxon>
    </lineage>
</organism>